<dbReference type="RefSeq" id="XP_012567652.1">
    <property type="nucleotide sequence ID" value="XM_012712198.1"/>
</dbReference>
<dbReference type="Gene3D" id="3.30.70.270">
    <property type="match status" value="1"/>
</dbReference>
<dbReference type="OrthoDB" id="1002013at2759"/>
<accession>A0A1S3DVY9</accession>
<dbReference type="STRING" id="3827.A0A1S3DVY9"/>
<gene>
    <name evidence="2" type="primary">LOC105851399</name>
</gene>
<dbReference type="PANTHER" id="PTHR33064">
    <property type="entry name" value="POL PROTEIN"/>
    <property type="match status" value="1"/>
</dbReference>
<protein>
    <submittedName>
        <fullName evidence="2">Uncharacterized protein LOC105851399</fullName>
    </submittedName>
</protein>
<name>A0A1S3DVY9_CICAR</name>
<dbReference type="Proteomes" id="UP000087171">
    <property type="component" value="Chromosome Ca1"/>
</dbReference>
<dbReference type="InterPro" id="IPR051320">
    <property type="entry name" value="Viral_Replic_Matur_Polypro"/>
</dbReference>
<keyword evidence="1" id="KW-1185">Reference proteome</keyword>
<reference evidence="2" key="2">
    <citation type="submission" date="2025-08" db="UniProtKB">
        <authorList>
            <consortium name="RefSeq"/>
        </authorList>
    </citation>
    <scope>IDENTIFICATION</scope>
    <source>
        <tissue evidence="2">Etiolated seedlings</tissue>
    </source>
</reference>
<sequence>MVELHGQFFTTKDLANSKALQAQTETLYSLLEEELGQTSNEELHELTQDQQQELQDLLENFKGVFEENTRLPPELDISHAIELKKDAGHVTVRPYHYPHHHKEEIEKQVQSMKVEYLGHIISEQGVAMDPSKINSILEWPILHNVKEVRGFLGLTGYYRKFIVGYGKIAKPFTELRKKE</sequence>
<dbReference type="InterPro" id="IPR043502">
    <property type="entry name" value="DNA/RNA_pol_sf"/>
</dbReference>
<organism evidence="1 2">
    <name type="scientific">Cicer arietinum</name>
    <name type="common">Chickpea</name>
    <name type="synonym">Garbanzo</name>
    <dbReference type="NCBI Taxonomy" id="3827"/>
    <lineage>
        <taxon>Eukaryota</taxon>
        <taxon>Viridiplantae</taxon>
        <taxon>Streptophyta</taxon>
        <taxon>Embryophyta</taxon>
        <taxon>Tracheophyta</taxon>
        <taxon>Spermatophyta</taxon>
        <taxon>Magnoliopsida</taxon>
        <taxon>eudicotyledons</taxon>
        <taxon>Gunneridae</taxon>
        <taxon>Pentapetalae</taxon>
        <taxon>rosids</taxon>
        <taxon>fabids</taxon>
        <taxon>Fabales</taxon>
        <taxon>Fabaceae</taxon>
        <taxon>Papilionoideae</taxon>
        <taxon>50 kb inversion clade</taxon>
        <taxon>NPAAA clade</taxon>
        <taxon>Hologalegina</taxon>
        <taxon>IRL clade</taxon>
        <taxon>Cicereae</taxon>
        <taxon>Cicer</taxon>
    </lineage>
</organism>
<dbReference type="PANTHER" id="PTHR33064:SF37">
    <property type="entry name" value="RIBONUCLEASE H"/>
    <property type="match status" value="1"/>
</dbReference>
<dbReference type="InterPro" id="IPR043128">
    <property type="entry name" value="Rev_trsase/Diguanyl_cyclase"/>
</dbReference>
<evidence type="ECO:0000313" key="1">
    <source>
        <dbReference type="Proteomes" id="UP000087171"/>
    </source>
</evidence>
<reference evidence="1" key="1">
    <citation type="journal article" date="2013" name="Nat. Biotechnol.">
        <title>Draft genome sequence of chickpea (Cicer arietinum) provides a resource for trait improvement.</title>
        <authorList>
            <person name="Varshney R.K."/>
            <person name="Song C."/>
            <person name="Saxena R.K."/>
            <person name="Azam S."/>
            <person name="Yu S."/>
            <person name="Sharpe A.G."/>
            <person name="Cannon S."/>
            <person name="Baek J."/>
            <person name="Rosen B.D."/>
            <person name="Tar'an B."/>
            <person name="Millan T."/>
            <person name="Zhang X."/>
            <person name="Ramsay L.D."/>
            <person name="Iwata A."/>
            <person name="Wang Y."/>
            <person name="Nelson W."/>
            <person name="Farmer A.D."/>
            <person name="Gaur P.M."/>
            <person name="Soderlund C."/>
            <person name="Penmetsa R.V."/>
            <person name="Xu C."/>
            <person name="Bharti A.K."/>
            <person name="He W."/>
            <person name="Winter P."/>
            <person name="Zhao S."/>
            <person name="Hane J.K."/>
            <person name="Carrasquilla-Garcia N."/>
            <person name="Condie J.A."/>
            <person name="Upadhyaya H.D."/>
            <person name="Luo M.C."/>
            <person name="Thudi M."/>
            <person name="Gowda C.L."/>
            <person name="Singh N.P."/>
            <person name="Lichtenzveig J."/>
            <person name="Gali K.K."/>
            <person name="Rubio J."/>
            <person name="Nadarajan N."/>
            <person name="Dolezel J."/>
            <person name="Bansal K.C."/>
            <person name="Xu X."/>
            <person name="Edwards D."/>
            <person name="Zhang G."/>
            <person name="Kahl G."/>
            <person name="Gil J."/>
            <person name="Singh K.B."/>
            <person name="Datta S.K."/>
            <person name="Jackson S.A."/>
            <person name="Wang J."/>
            <person name="Cook D.R."/>
        </authorList>
    </citation>
    <scope>NUCLEOTIDE SEQUENCE [LARGE SCALE GENOMIC DNA]</scope>
    <source>
        <strain evidence="1">cv. CDC Frontier</strain>
    </source>
</reference>
<proteinExistence type="predicted"/>
<dbReference type="AlphaFoldDB" id="A0A1S3DVY9"/>
<dbReference type="SUPFAM" id="SSF56672">
    <property type="entry name" value="DNA/RNA polymerases"/>
    <property type="match status" value="1"/>
</dbReference>
<evidence type="ECO:0000313" key="2">
    <source>
        <dbReference type="RefSeq" id="XP_012567652.1"/>
    </source>
</evidence>